<gene>
    <name evidence="2" type="ORF">TCNE_LOCUS11638</name>
</gene>
<dbReference type="AlphaFoldDB" id="A0A183UT18"/>
<accession>A0A183UT18</accession>
<evidence type="ECO:0000256" key="1">
    <source>
        <dbReference type="SAM" id="Phobius"/>
    </source>
</evidence>
<evidence type="ECO:0000313" key="4">
    <source>
        <dbReference type="WBParaSite" id="TCNE_0001163801-mRNA-1"/>
    </source>
</evidence>
<keyword evidence="1" id="KW-0812">Transmembrane</keyword>
<evidence type="ECO:0000313" key="2">
    <source>
        <dbReference type="EMBL" id="VDM42959.1"/>
    </source>
</evidence>
<dbReference type="EMBL" id="UYWY01020931">
    <property type="protein sequence ID" value="VDM42959.1"/>
    <property type="molecule type" value="Genomic_DNA"/>
</dbReference>
<dbReference type="Proteomes" id="UP000050794">
    <property type="component" value="Unassembled WGS sequence"/>
</dbReference>
<sequence>MRIYMLVVGGCTFVLSYFALAPLFSKRLSTIGADLETKPLEMDEFLKVFIPSGEVKRIVHYPNQGRAVAWLHDGAIINGKPLNHSLVVIRYDRSDGRPVEHFRDEIRAVEKKLGIPLRNGVEIENFYGFTSFKLIELLIGLAILGFLASQYGRLIMSRTAQQKAKGGP</sequence>
<organism evidence="3 4">
    <name type="scientific">Toxocara canis</name>
    <name type="common">Canine roundworm</name>
    <dbReference type="NCBI Taxonomy" id="6265"/>
    <lineage>
        <taxon>Eukaryota</taxon>
        <taxon>Metazoa</taxon>
        <taxon>Ecdysozoa</taxon>
        <taxon>Nematoda</taxon>
        <taxon>Chromadorea</taxon>
        <taxon>Rhabditida</taxon>
        <taxon>Spirurina</taxon>
        <taxon>Ascaridomorpha</taxon>
        <taxon>Ascaridoidea</taxon>
        <taxon>Toxocaridae</taxon>
        <taxon>Toxocara</taxon>
    </lineage>
</organism>
<keyword evidence="1" id="KW-0472">Membrane</keyword>
<reference evidence="4" key="1">
    <citation type="submission" date="2016-06" db="UniProtKB">
        <authorList>
            <consortium name="WormBaseParasite"/>
        </authorList>
    </citation>
    <scope>IDENTIFICATION</scope>
</reference>
<keyword evidence="1" id="KW-1133">Transmembrane helix</keyword>
<name>A0A183UT18_TOXCA</name>
<keyword evidence="3" id="KW-1185">Reference proteome</keyword>
<dbReference type="WBParaSite" id="TCNE_0001163801-mRNA-1">
    <property type="protein sequence ID" value="TCNE_0001163801-mRNA-1"/>
    <property type="gene ID" value="TCNE_0001163801"/>
</dbReference>
<evidence type="ECO:0000313" key="3">
    <source>
        <dbReference type="Proteomes" id="UP000050794"/>
    </source>
</evidence>
<proteinExistence type="predicted"/>
<protein>
    <submittedName>
        <fullName evidence="4">Peptidase</fullName>
    </submittedName>
</protein>
<feature type="transmembrane region" description="Helical" evidence="1">
    <location>
        <begin position="126"/>
        <end position="148"/>
    </location>
</feature>
<reference evidence="2 3" key="2">
    <citation type="submission" date="2018-11" db="EMBL/GenBank/DDBJ databases">
        <authorList>
            <consortium name="Pathogen Informatics"/>
        </authorList>
    </citation>
    <scope>NUCLEOTIDE SEQUENCE [LARGE SCALE GENOMIC DNA]</scope>
</reference>